<dbReference type="Proteomes" id="UP000030982">
    <property type="component" value="Unassembled WGS sequence"/>
</dbReference>
<proteinExistence type="predicted"/>
<gene>
    <name evidence="1" type="ORF">LK10_00655</name>
</gene>
<comment type="caution">
    <text evidence="1">The sequence shown here is derived from an EMBL/GenBank/DDBJ whole genome shotgun (WGS) entry which is preliminary data.</text>
</comment>
<dbReference type="AlphaFoldDB" id="A0A0B2APJ9"/>
<protein>
    <submittedName>
        <fullName evidence="1">Uncharacterized protein</fullName>
    </submittedName>
</protein>
<organism evidence="1 2">
    <name type="scientific">Sinomonas humi</name>
    <dbReference type="NCBI Taxonomy" id="1338436"/>
    <lineage>
        <taxon>Bacteria</taxon>
        <taxon>Bacillati</taxon>
        <taxon>Actinomycetota</taxon>
        <taxon>Actinomycetes</taxon>
        <taxon>Micrococcales</taxon>
        <taxon>Micrococcaceae</taxon>
        <taxon>Sinomonas</taxon>
    </lineage>
</organism>
<name>A0A0B2APJ9_9MICC</name>
<dbReference type="EMBL" id="JTDL01000006">
    <property type="protein sequence ID" value="KHL05551.1"/>
    <property type="molecule type" value="Genomic_DNA"/>
</dbReference>
<accession>A0A0B2APJ9</accession>
<keyword evidence="2" id="KW-1185">Reference proteome</keyword>
<evidence type="ECO:0000313" key="2">
    <source>
        <dbReference type="Proteomes" id="UP000030982"/>
    </source>
</evidence>
<reference evidence="1 2" key="1">
    <citation type="submission" date="2014-09" db="EMBL/GenBank/DDBJ databases">
        <title>Genome sequence of Sinomonas sp. MUSC 117.</title>
        <authorList>
            <person name="Lee L.-H."/>
        </authorList>
    </citation>
    <scope>NUCLEOTIDE SEQUENCE [LARGE SCALE GENOMIC DNA]</scope>
    <source>
        <strain evidence="1 2">MUSC 117</strain>
    </source>
</reference>
<dbReference type="RefSeq" id="WP_043119331.1">
    <property type="nucleotide sequence ID" value="NZ_JTDL01000006.1"/>
</dbReference>
<sequence>MSLKTTDYAGTVEIDSRKVLEVELDRLVDHAIEHALANPGHGILVTRHSQATFTVELSTEVPQGTIAEIDLTSR</sequence>
<evidence type="ECO:0000313" key="1">
    <source>
        <dbReference type="EMBL" id="KHL05551.1"/>
    </source>
</evidence>